<name>A0A2J6R4F0_HYAVF</name>
<keyword evidence="3" id="KW-1185">Reference proteome</keyword>
<feature type="region of interest" description="Disordered" evidence="1">
    <location>
        <begin position="58"/>
        <end position="90"/>
    </location>
</feature>
<proteinExistence type="predicted"/>
<evidence type="ECO:0000256" key="1">
    <source>
        <dbReference type="SAM" id="MobiDB-lite"/>
    </source>
</evidence>
<dbReference type="OrthoDB" id="4838614at2759"/>
<feature type="region of interest" description="Disordered" evidence="1">
    <location>
        <begin position="388"/>
        <end position="426"/>
    </location>
</feature>
<organism evidence="2 3">
    <name type="scientific">Hyaloscypha variabilis (strain UAMH 11265 / GT02V1 / F)</name>
    <name type="common">Meliniomyces variabilis</name>
    <dbReference type="NCBI Taxonomy" id="1149755"/>
    <lineage>
        <taxon>Eukaryota</taxon>
        <taxon>Fungi</taxon>
        <taxon>Dikarya</taxon>
        <taxon>Ascomycota</taxon>
        <taxon>Pezizomycotina</taxon>
        <taxon>Leotiomycetes</taxon>
        <taxon>Helotiales</taxon>
        <taxon>Hyaloscyphaceae</taxon>
        <taxon>Hyaloscypha</taxon>
        <taxon>Hyaloscypha variabilis</taxon>
    </lineage>
</organism>
<feature type="region of interest" description="Disordered" evidence="1">
    <location>
        <begin position="1"/>
        <end position="41"/>
    </location>
</feature>
<protein>
    <submittedName>
        <fullName evidence="2">Uncharacterized protein</fullName>
    </submittedName>
</protein>
<sequence>MEEEQGKNELPASEAKLPSNAGEPQIVQNPGESLRNQEIQIGEGNTLIRDIGVQASEGDFQAAQRGRDPNASEKRALGSERGSSADLPTGVTLIYPEIKVGPSQATETEGKTLETQGWRANCDFQAIEEIQRVRQWETELRARQDRVQAREQQLWDKEVEAREAKLNKVEKELHTRNQNLKKEELEASERESKLRAREEEVRRREEEFQKKTSRNFGKDASRVWQLQPETTNQPTSSRPLAASLPVHSSEKDITIRFELDVEIDIEGELDALIRFNRLGRFNDAIEIFERVLNAHLDLFPVVAEYADLLFQRGSFGQLSQFLEEQLAKEKLEKRNSSGKLFAEEQILLLKNLKALADIYTKGALMQALKAAKSAMKYLSQLLEDNAEEASEAGSDKGSGKTSRRGSETDSDSYTGTSSETDTEEDMGEDIYDNMSEGTPWYSGLSVLKIKIIEAILRIVAFARQYSSFLDTEKFRDLYDTKLGNWYRKLLQKGFYWEAYRFLSILLPMFTLAESSDLLQDQARFEEALPEYSEDFFLTGLAVSRLLGSFLLKYSNTGTLLMANLWFERAEILAKTILANEPDHIQSRPVLVWMMQKESLLAWEISQKGLLATSSNYLELWYGELRTGFRGIFTGQELLGRGAVLAGTSSAESEGDSLLRVIEQAANRSGDYRVLAECLRG</sequence>
<accession>A0A2J6R4F0</accession>
<reference evidence="2 3" key="1">
    <citation type="submission" date="2016-04" db="EMBL/GenBank/DDBJ databases">
        <title>A degradative enzymes factory behind the ericoid mycorrhizal symbiosis.</title>
        <authorList>
            <consortium name="DOE Joint Genome Institute"/>
            <person name="Martino E."/>
            <person name="Morin E."/>
            <person name="Grelet G."/>
            <person name="Kuo A."/>
            <person name="Kohler A."/>
            <person name="Daghino S."/>
            <person name="Barry K."/>
            <person name="Choi C."/>
            <person name="Cichocki N."/>
            <person name="Clum A."/>
            <person name="Copeland A."/>
            <person name="Hainaut M."/>
            <person name="Haridas S."/>
            <person name="Labutti K."/>
            <person name="Lindquist E."/>
            <person name="Lipzen A."/>
            <person name="Khouja H.-R."/>
            <person name="Murat C."/>
            <person name="Ohm R."/>
            <person name="Olson A."/>
            <person name="Spatafora J."/>
            <person name="Veneault-Fourrey C."/>
            <person name="Henrissat B."/>
            <person name="Grigoriev I."/>
            <person name="Martin F."/>
            <person name="Perotto S."/>
        </authorList>
    </citation>
    <scope>NUCLEOTIDE SEQUENCE [LARGE SCALE GENOMIC DNA]</scope>
    <source>
        <strain evidence="2 3">F</strain>
    </source>
</reference>
<feature type="region of interest" description="Disordered" evidence="1">
    <location>
        <begin position="175"/>
        <end position="216"/>
    </location>
</feature>
<dbReference type="STRING" id="1149755.A0A2J6R4F0"/>
<dbReference type="EMBL" id="KZ613956">
    <property type="protein sequence ID" value="PMD33383.1"/>
    <property type="molecule type" value="Genomic_DNA"/>
</dbReference>
<dbReference type="Proteomes" id="UP000235786">
    <property type="component" value="Unassembled WGS sequence"/>
</dbReference>
<gene>
    <name evidence="2" type="ORF">L207DRAFT_639506</name>
</gene>
<evidence type="ECO:0000313" key="3">
    <source>
        <dbReference type="Proteomes" id="UP000235786"/>
    </source>
</evidence>
<feature type="compositionally biased region" description="Basic and acidic residues" evidence="1">
    <location>
        <begin position="65"/>
        <end position="78"/>
    </location>
</feature>
<feature type="compositionally biased region" description="Polar residues" evidence="1">
    <location>
        <begin position="26"/>
        <end position="39"/>
    </location>
</feature>
<dbReference type="AlphaFoldDB" id="A0A2J6R4F0"/>
<evidence type="ECO:0000313" key="2">
    <source>
        <dbReference type="EMBL" id="PMD33383.1"/>
    </source>
</evidence>